<dbReference type="Pfam" id="PF19808">
    <property type="entry name" value="DUF6291"/>
    <property type="match status" value="1"/>
</dbReference>
<feature type="region of interest" description="Disordered" evidence="1">
    <location>
        <begin position="71"/>
        <end position="94"/>
    </location>
</feature>
<evidence type="ECO:0000313" key="3">
    <source>
        <dbReference type="EMBL" id="DAF60483.1"/>
    </source>
</evidence>
<feature type="domain" description="DUF6291" evidence="2">
    <location>
        <begin position="5"/>
        <end position="83"/>
    </location>
</feature>
<dbReference type="InterPro" id="IPR046258">
    <property type="entry name" value="DUF6291"/>
</dbReference>
<reference evidence="3" key="1">
    <citation type="journal article" date="2021" name="Proc. Natl. Acad. Sci. U.S.A.">
        <title>A Catalog of Tens of Thousands of Viruses from Human Metagenomes Reveals Hidden Associations with Chronic Diseases.</title>
        <authorList>
            <person name="Tisza M.J."/>
            <person name="Buck C.B."/>
        </authorList>
    </citation>
    <scope>NUCLEOTIDE SEQUENCE</scope>
    <source>
        <strain evidence="3">CtLq07</strain>
    </source>
</reference>
<evidence type="ECO:0000259" key="2">
    <source>
        <dbReference type="Pfam" id="PF19808"/>
    </source>
</evidence>
<protein>
    <recommendedName>
        <fullName evidence="2">DUF6291 domain-containing protein</fullName>
    </recommendedName>
</protein>
<name>A0A8S5TBS7_9CAUD</name>
<sequence>MDKSSFLIYLDYEEQFNLLTDEQVGQLMRAIIKYERTREIPQLDGVIKMAFSFIKTQLDRDREKYEARCEKNRENAKKGGRPKKANGFEKTERF</sequence>
<dbReference type="EMBL" id="BK032789">
    <property type="protein sequence ID" value="DAF60483.1"/>
    <property type="molecule type" value="Genomic_DNA"/>
</dbReference>
<evidence type="ECO:0000256" key="1">
    <source>
        <dbReference type="SAM" id="MobiDB-lite"/>
    </source>
</evidence>
<accession>A0A8S5TBS7</accession>
<organism evidence="3">
    <name type="scientific">Myoviridae sp. ctLq07</name>
    <dbReference type="NCBI Taxonomy" id="2827681"/>
    <lineage>
        <taxon>Viruses</taxon>
        <taxon>Duplodnaviria</taxon>
        <taxon>Heunggongvirae</taxon>
        <taxon>Uroviricota</taxon>
        <taxon>Caudoviricetes</taxon>
    </lineage>
</organism>
<proteinExistence type="predicted"/>